<dbReference type="GeneID" id="95320768"/>
<protein>
    <submittedName>
        <fullName evidence="2">Uncharacterized protein</fullName>
    </submittedName>
</protein>
<evidence type="ECO:0000313" key="3">
    <source>
        <dbReference type="Proteomes" id="UP001558353"/>
    </source>
</evidence>
<gene>
    <name evidence="2" type="ORF">VVR64_09745</name>
</gene>
<feature type="compositionally biased region" description="Polar residues" evidence="1">
    <location>
        <begin position="116"/>
        <end position="126"/>
    </location>
</feature>
<comment type="caution">
    <text evidence="2">The sequence shown here is derived from an EMBL/GenBank/DDBJ whole genome shotgun (WGS) entry which is preliminary data.</text>
</comment>
<dbReference type="RefSeq" id="WP_146780611.1">
    <property type="nucleotide sequence ID" value="NZ_CP032788.1"/>
</dbReference>
<dbReference type="EMBL" id="JAYWMA010000011">
    <property type="protein sequence ID" value="MEX3529336.1"/>
    <property type="molecule type" value="Genomic_DNA"/>
</dbReference>
<dbReference type="Proteomes" id="UP001558353">
    <property type="component" value="Unassembled WGS sequence"/>
</dbReference>
<reference evidence="2 3" key="1">
    <citation type="journal article" date="2024" name="Fungal Genet. Biol.">
        <title>The porcine skin microbiome exhibits broad fungal antagonism.</title>
        <authorList>
            <person name="De La Cruz K.F."/>
            <person name="Townsend E.C."/>
            <person name="Alex Cheong J.Z."/>
            <person name="Salamzade R."/>
            <person name="Liu A."/>
            <person name="Sandstrom S."/>
            <person name="Davila E."/>
            <person name="Huang L."/>
            <person name="Xu K.H."/>
            <person name="Wu S.Y."/>
            <person name="Meudt J.J."/>
            <person name="Shanmuganayagam D."/>
            <person name="Gibson A.L.F."/>
            <person name="Kalan L.R."/>
        </authorList>
    </citation>
    <scope>NUCLEOTIDE SEQUENCE [LARGE SCALE GENOMIC DNA]</scope>
    <source>
        <strain evidence="2 3">LK2569</strain>
    </source>
</reference>
<organism evidence="2 3">
    <name type="scientific">Corynebacterium xerosis</name>
    <dbReference type="NCBI Taxonomy" id="1725"/>
    <lineage>
        <taxon>Bacteria</taxon>
        <taxon>Bacillati</taxon>
        <taxon>Actinomycetota</taxon>
        <taxon>Actinomycetes</taxon>
        <taxon>Mycobacteriales</taxon>
        <taxon>Corynebacteriaceae</taxon>
        <taxon>Corynebacterium</taxon>
    </lineage>
</organism>
<dbReference type="PROSITE" id="PS51257">
    <property type="entry name" value="PROKAR_LIPOPROTEIN"/>
    <property type="match status" value="1"/>
</dbReference>
<proteinExistence type="predicted"/>
<evidence type="ECO:0000256" key="1">
    <source>
        <dbReference type="SAM" id="MobiDB-lite"/>
    </source>
</evidence>
<sequence>MNRNYCGADRSRRAAVGVLAAVTLVLTGCGQAEDARQRILDAVAGEGEEPVTVTTVISHVESDSGDVDAGTRARPHPTVTSEPARTPRATPVDDRADGRTDDDAGGSANPMGFATSAPTSSGTVRASSPACDSRGILIVESVIVHPGDDARRTIGAALDRNPGAEFTTPGACPSLRAHVDGGDVYAVYVDYGRDTGSLCGAAASTGGNARVLSNRNEYLSPC</sequence>
<keyword evidence="3" id="KW-1185">Reference proteome</keyword>
<feature type="region of interest" description="Disordered" evidence="1">
    <location>
        <begin position="60"/>
        <end position="129"/>
    </location>
</feature>
<accession>A0ABV3UVW1</accession>
<name>A0ABV3UVW1_9CORY</name>
<evidence type="ECO:0000313" key="2">
    <source>
        <dbReference type="EMBL" id="MEX3529336.1"/>
    </source>
</evidence>
<feature type="compositionally biased region" description="Basic and acidic residues" evidence="1">
    <location>
        <begin position="91"/>
        <end position="102"/>
    </location>
</feature>